<name>A0A2T1N8Y3_9FLAO</name>
<dbReference type="InterPro" id="IPR003647">
    <property type="entry name" value="Intron_nuc_1_rpt"/>
</dbReference>
<dbReference type="InterPro" id="IPR036388">
    <property type="entry name" value="WH-like_DNA-bd_sf"/>
</dbReference>
<evidence type="ECO:0008006" key="3">
    <source>
        <dbReference type="Google" id="ProtNLM"/>
    </source>
</evidence>
<proteinExistence type="predicted"/>
<accession>A0A2T1N8Y3</accession>
<dbReference type="SMART" id="SM00497">
    <property type="entry name" value="IENR1"/>
    <property type="match status" value="1"/>
</dbReference>
<sequence>MGSRNELKGYYWIYNYTKLFIPQTDSRTKSVVQCSLNGNELERFKSISNASSTTGINKSCIAKVCRGERNTAGGYCWRYV</sequence>
<keyword evidence="2" id="KW-1185">Reference proteome</keyword>
<reference evidence="1 2" key="1">
    <citation type="submission" date="2018-03" db="EMBL/GenBank/DDBJ databases">
        <title>Mesoflavibacter sp. HG37 and Mesoflavibacter sp. HG96 sp.nov., two marine bacteria isolated from seawater of Western Pacific Ocean.</title>
        <authorList>
            <person name="Cheng H."/>
            <person name="Wu Y.-H."/>
            <person name="Guo L.-L."/>
            <person name="Xu X.-W."/>
        </authorList>
    </citation>
    <scope>NUCLEOTIDE SEQUENCE [LARGE SCALE GENOMIC DNA]</scope>
    <source>
        <strain evidence="1 2">KCTC 32269</strain>
    </source>
</reference>
<organism evidence="1 2">
    <name type="scientific">Aurantibacter aestuarii</name>
    <dbReference type="NCBI Taxonomy" id="1266046"/>
    <lineage>
        <taxon>Bacteria</taxon>
        <taxon>Pseudomonadati</taxon>
        <taxon>Bacteroidota</taxon>
        <taxon>Flavobacteriia</taxon>
        <taxon>Flavobacteriales</taxon>
        <taxon>Flavobacteriaceae</taxon>
        <taxon>Aurantibacter</taxon>
    </lineage>
</organism>
<evidence type="ECO:0000313" key="1">
    <source>
        <dbReference type="EMBL" id="PSG88318.1"/>
    </source>
</evidence>
<dbReference type="AlphaFoldDB" id="A0A2T1N8Y3"/>
<comment type="caution">
    <text evidence="1">The sequence shown here is derived from an EMBL/GenBank/DDBJ whole genome shotgun (WGS) entry which is preliminary data.</text>
</comment>
<dbReference type="Proteomes" id="UP000238426">
    <property type="component" value="Unassembled WGS sequence"/>
</dbReference>
<dbReference type="RefSeq" id="WP_394336014.1">
    <property type="nucleotide sequence ID" value="NZ_PXOQ01000009.1"/>
</dbReference>
<evidence type="ECO:0000313" key="2">
    <source>
        <dbReference type="Proteomes" id="UP000238426"/>
    </source>
</evidence>
<protein>
    <recommendedName>
        <fullName evidence="3">Nuclease-associated modular DNA-binding 1 domain-containing protein</fullName>
    </recommendedName>
</protein>
<dbReference type="SUPFAM" id="SSF64496">
    <property type="entry name" value="DNA-binding domain of intron-encoded endonucleases"/>
    <property type="match status" value="1"/>
</dbReference>
<dbReference type="EMBL" id="PXOQ01000009">
    <property type="protein sequence ID" value="PSG88318.1"/>
    <property type="molecule type" value="Genomic_DNA"/>
</dbReference>
<dbReference type="Gene3D" id="1.10.10.10">
    <property type="entry name" value="Winged helix-like DNA-binding domain superfamily/Winged helix DNA-binding domain"/>
    <property type="match status" value="1"/>
</dbReference>
<gene>
    <name evidence="1" type="ORF">C7H52_08420</name>
</gene>